<sequence>MTLRQHHTQKIAAAKAGFSVSTGARIERDPRPPSQKRRERRHGGGKPDPLAGLWDEEIVPLIEATPGLRPIAVLEEMQYRHPDRDLSSARRTLERRMRLWRAEHGPDREVIFRQSHPPGREGMSDFFDARALGVTIAGVPLAHRIYHFTLVHSGWEHAEVVLGGESYTALAGGLQNALWLLGGARANIGRTACRPPSPISIGMPERTCAHAMTRCVPTTAWKRPGTIAALHTKTGLSRVGTGISRPAWSRPCCCVAVMTSMSWTTGDTSLPRSSRATMHGIGTA</sequence>
<dbReference type="PANTHER" id="PTHR35004:SF7">
    <property type="entry name" value="INTEGRASE PROTEIN"/>
    <property type="match status" value="1"/>
</dbReference>
<feature type="region of interest" description="Disordered" evidence="1">
    <location>
        <begin position="265"/>
        <end position="284"/>
    </location>
</feature>
<gene>
    <name evidence="2" type="ORF">AKL17_1654</name>
</gene>
<evidence type="ECO:0000313" key="3">
    <source>
        <dbReference type="Proteomes" id="UP000076128"/>
    </source>
</evidence>
<dbReference type="PATRIC" id="fig|1335048.3.peg.1720"/>
<dbReference type="EMBL" id="CP012661">
    <property type="protein sequence ID" value="AMY68906.1"/>
    <property type="molecule type" value="Genomic_DNA"/>
</dbReference>
<evidence type="ECO:0000313" key="2">
    <source>
        <dbReference type="EMBL" id="AMY68906.1"/>
    </source>
</evidence>
<keyword evidence="3" id="KW-1185">Reference proteome</keyword>
<feature type="compositionally biased region" description="Basic residues" evidence="1">
    <location>
        <begin position="34"/>
        <end position="44"/>
    </location>
</feature>
<feature type="compositionally biased region" description="Polar residues" evidence="1">
    <location>
        <begin position="265"/>
        <end position="276"/>
    </location>
</feature>
<reference evidence="2 3" key="1">
    <citation type="submission" date="2015-09" db="EMBL/GenBank/DDBJ databases">
        <title>Complete genome sequence of Defluviimonas alba cai42t isolated from an oilfield in Xinjiang.</title>
        <authorList>
            <person name="Geng S."/>
            <person name="Pan X."/>
            <person name="Wu X."/>
        </authorList>
    </citation>
    <scope>NUCLEOTIDE SEQUENCE [LARGE SCALE GENOMIC DNA]</scope>
    <source>
        <strain evidence="3">cai42</strain>
    </source>
</reference>
<evidence type="ECO:0000256" key="1">
    <source>
        <dbReference type="SAM" id="MobiDB-lite"/>
    </source>
</evidence>
<dbReference type="Proteomes" id="UP000076128">
    <property type="component" value="Chromosome"/>
</dbReference>
<dbReference type="PANTHER" id="PTHR35004">
    <property type="entry name" value="TRANSPOSASE RV3428C-RELATED"/>
    <property type="match status" value="1"/>
</dbReference>
<name>A0A159Z1Q8_9RHOB</name>
<feature type="region of interest" description="Disordered" evidence="1">
    <location>
        <begin position="1"/>
        <end position="50"/>
    </location>
</feature>
<dbReference type="AlphaFoldDB" id="A0A159Z1Q8"/>
<protein>
    <submittedName>
        <fullName evidence="2">Integrase catalytic subunit</fullName>
    </submittedName>
</protein>
<dbReference type="STRING" id="1335048.AKL17_1654"/>
<accession>A0A159Z1Q8</accession>
<dbReference type="KEGG" id="daa:AKL17_1654"/>
<proteinExistence type="predicted"/>
<organism evidence="2 3">
    <name type="scientific">Frigidibacter mobilis</name>
    <dbReference type="NCBI Taxonomy" id="1335048"/>
    <lineage>
        <taxon>Bacteria</taxon>
        <taxon>Pseudomonadati</taxon>
        <taxon>Pseudomonadota</taxon>
        <taxon>Alphaproteobacteria</taxon>
        <taxon>Rhodobacterales</taxon>
        <taxon>Paracoccaceae</taxon>
        <taxon>Frigidibacter</taxon>
    </lineage>
</organism>